<evidence type="ECO:0000313" key="3">
    <source>
        <dbReference type="Proteomes" id="UP001371305"/>
    </source>
</evidence>
<proteinExistence type="predicted"/>
<dbReference type="EMBL" id="JBBUKT010000016">
    <property type="protein sequence ID" value="MEK7954091.1"/>
    <property type="molecule type" value="Genomic_DNA"/>
</dbReference>
<dbReference type="PROSITE" id="PS51257">
    <property type="entry name" value="PROKAR_LIPOPROTEIN"/>
    <property type="match status" value="1"/>
</dbReference>
<evidence type="ECO:0000313" key="2">
    <source>
        <dbReference type="EMBL" id="MEK7954091.1"/>
    </source>
</evidence>
<keyword evidence="1" id="KW-0472">Membrane</keyword>
<keyword evidence="3" id="KW-1185">Reference proteome</keyword>
<organism evidence="2 3">
    <name type="scientific">Luteolibacter soli</name>
    <dbReference type="NCBI Taxonomy" id="3135280"/>
    <lineage>
        <taxon>Bacteria</taxon>
        <taxon>Pseudomonadati</taxon>
        <taxon>Verrucomicrobiota</taxon>
        <taxon>Verrucomicrobiia</taxon>
        <taxon>Verrucomicrobiales</taxon>
        <taxon>Verrucomicrobiaceae</taxon>
        <taxon>Luteolibacter</taxon>
    </lineage>
</organism>
<reference evidence="2 3" key="1">
    <citation type="submission" date="2024-04" db="EMBL/GenBank/DDBJ databases">
        <title>Luteolibacter sp. isolated from soil.</title>
        <authorList>
            <person name="An J."/>
        </authorList>
    </citation>
    <scope>NUCLEOTIDE SEQUENCE [LARGE SCALE GENOMIC DNA]</scope>
    <source>
        <strain evidence="2 3">Y139</strain>
    </source>
</reference>
<feature type="transmembrane region" description="Helical" evidence="1">
    <location>
        <begin position="102"/>
        <end position="121"/>
    </location>
</feature>
<sequence>MPPRPLHRWKSFWLGILVLAFLGCGWVHSMSHTDGFFWLPKHFSISAYQSTGQLGFSWDASQTSTSLTYFHWIHEPISTAGEPWFPRAVVPEIYDRQFQFGIAHWFLMLLFLSAWIAFLVWRIRRQSAPGNGE</sequence>
<dbReference type="Proteomes" id="UP001371305">
    <property type="component" value="Unassembled WGS sequence"/>
</dbReference>
<protein>
    <recommendedName>
        <fullName evidence="4">DUF3592 domain-containing protein</fullName>
    </recommendedName>
</protein>
<feature type="transmembrane region" description="Helical" evidence="1">
    <location>
        <begin position="12"/>
        <end position="29"/>
    </location>
</feature>
<keyword evidence="1" id="KW-0812">Transmembrane</keyword>
<name>A0ABU9B427_9BACT</name>
<keyword evidence="1" id="KW-1133">Transmembrane helix</keyword>
<dbReference type="RefSeq" id="WP_341407858.1">
    <property type="nucleotide sequence ID" value="NZ_JBBUKT010000016.1"/>
</dbReference>
<comment type="caution">
    <text evidence="2">The sequence shown here is derived from an EMBL/GenBank/DDBJ whole genome shotgun (WGS) entry which is preliminary data.</text>
</comment>
<gene>
    <name evidence="2" type="ORF">WKV53_26480</name>
</gene>
<evidence type="ECO:0000256" key="1">
    <source>
        <dbReference type="SAM" id="Phobius"/>
    </source>
</evidence>
<accession>A0ABU9B427</accession>
<evidence type="ECO:0008006" key="4">
    <source>
        <dbReference type="Google" id="ProtNLM"/>
    </source>
</evidence>